<evidence type="ECO:0000313" key="3">
    <source>
        <dbReference type="Proteomes" id="UP001180973"/>
    </source>
</evidence>
<organism evidence="2 3">
    <name type="scientific">Micromonospora reichwaldensis</name>
    <dbReference type="NCBI Taxonomy" id="3075516"/>
    <lineage>
        <taxon>Bacteria</taxon>
        <taxon>Bacillati</taxon>
        <taxon>Actinomycetota</taxon>
        <taxon>Actinomycetes</taxon>
        <taxon>Micromonosporales</taxon>
        <taxon>Micromonosporaceae</taxon>
        <taxon>Micromonospora</taxon>
    </lineage>
</organism>
<dbReference type="InterPro" id="IPR003018">
    <property type="entry name" value="GAF"/>
</dbReference>
<gene>
    <name evidence="2" type="ORF">RM555_18355</name>
</gene>
<protein>
    <submittedName>
        <fullName evidence="2">GAF domain-containing protein</fullName>
    </submittedName>
</protein>
<feature type="domain" description="GAF" evidence="1">
    <location>
        <begin position="33"/>
        <end position="151"/>
    </location>
</feature>
<name>A0ABU2X0I1_9ACTN</name>
<sequence length="172" mass="18134">MSTERRLRLWALAVAEARGATVAVEHLCGVSVAVTGVDCAAVAVCLRDTRREVLGASDLVASDLEELTFTLGEGPSVDAISGGPVLVADLAAPHCQDWWLVFAKAAMAVGVHAVFALPLQLGGIRLGVLDLYRMRAGNLDDEQLADVVVMADTVCAMLLDGLPGRRSDQDDH</sequence>
<keyword evidence="3" id="KW-1185">Reference proteome</keyword>
<accession>A0ABU2X0I1</accession>
<proteinExistence type="predicted"/>
<dbReference type="EMBL" id="JAVRFL010000021">
    <property type="protein sequence ID" value="MDT0530959.1"/>
    <property type="molecule type" value="Genomic_DNA"/>
</dbReference>
<dbReference type="InterPro" id="IPR029016">
    <property type="entry name" value="GAF-like_dom_sf"/>
</dbReference>
<dbReference type="Proteomes" id="UP001180973">
    <property type="component" value="Unassembled WGS sequence"/>
</dbReference>
<dbReference type="Pfam" id="PF13185">
    <property type="entry name" value="GAF_2"/>
    <property type="match status" value="1"/>
</dbReference>
<evidence type="ECO:0000259" key="1">
    <source>
        <dbReference type="Pfam" id="PF13185"/>
    </source>
</evidence>
<dbReference type="SUPFAM" id="SSF55781">
    <property type="entry name" value="GAF domain-like"/>
    <property type="match status" value="1"/>
</dbReference>
<dbReference type="Gene3D" id="3.30.450.40">
    <property type="match status" value="1"/>
</dbReference>
<dbReference type="RefSeq" id="WP_311412912.1">
    <property type="nucleotide sequence ID" value="NZ_JAVRFL010000021.1"/>
</dbReference>
<evidence type="ECO:0000313" key="2">
    <source>
        <dbReference type="EMBL" id="MDT0530959.1"/>
    </source>
</evidence>
<reference evidence="2" key="1">
    <citation type="submission" date="2023-09" db="EMBL/GenBank/DDBJ databases">
        <title>30 novel species of actinomycetes from the DSMZ collection.</title>
        <authorList>
            <person name="Nouioui I."/>
        </authorList>
    </citation>
    <scope>NUCLEOTIDE SEQUENCE</scope>
    <source>
        <strain evidence="2">DSM 115977</strain>
    </source>
</reference>
<comment type="caution">
    <text evidence="2">The sequence shown here is derived from an EMBL/GenBank/DDBJ whole genome shotgun (WGS) entry which is preliminary data.</text>
</comment>